<evidence type="ECO:0000313" key="5">
    <source>
        <dbReference type="EMBL" id="SDZ04923.1"/>
    </source>
</evidence>
<dbReference type="AlphaFoldDB" id="A0A1H3PVD4"/>
<keyword evidence="2" id="KW-0238">DNA-binding</keyword>
<dbReference type="CDD" id="cd07377">
    <property type="entry name" value="WHTH_GntR"/>
    <property type="match status" value="1"/>
</dbReference>
<dbReference type="InterPro" id="IPR036390">
    <property type="entry name" value="WH_DNA-bd_sf"/>
</dbReference>
<dbReference type="PANTHER" id="PTHR38445">
    <property type="entry name" value="HTH-TYPE TRANSCRIPTIONAL REPRESSOR YTRA"/>
    <property type="match status" value="1"/>
</dbReference>
<dbReference type="SUPFAM" id="SSF46785">
    <property type="entry name" value="Winged helix' DNA-binding domain"/>
    <property type="match status" value="1"/>
</dbReference>
<dbReference type="Proteomes" id="UP000199230">
    <property type="component" value="Unassembled WGS sequence"/>
</dbReference>
<proteinExistence type="predicted"/>
<dbReference type="STRING" id="159292.SAMN05192546_107116"/>
<evidence type="ECO:0000259" key="4">
    <source>
        <dbReference type="PROSITE" id="PS50949"/>
    </source>
</evidence>
<organism evidence="5 6">
    <name type="scientific">Tindallia californiensis</name>
    <dbReference type="NCBI Taxonomy" id="159292"/>
    <lineage>
        <taxon>Bacteria</taxon>
        <taxon>Bacillati</taxon>
        <taxon>Bacillota</taxon>
        <taxon>Clostridia</taxon>
        <taxon>Peptostreptococcales</taxon>
        <taxon>Tindalliaceae</taxon>
        <taxon>Tindallia</taxon>
    </lineage>
</organism>
<sequence>MTPDFNEELTIYRQIALSIENAILEGILKPEERLSSLRESAVEMEVNINTIMKAYHLLASENILIKKRGLGFFVSPNSIDIIQQKRREIFFYQTVPKISKTMELLGIQMDELIHALKKEP</sequence>
<evidence type="ECO:0000313" key="6">
    <source>
        <dbReference type="Proteomes" id="UP000199230"/>
    </source>
</evidence>
<protein>
    <submittedName>
        <fullName evidence="5">GntR family transcriptional regulator</fullName>
    </submittedName>
</protein>
<accession>A0A1H3PVD4</accession>
<dbReference type="SMART" id="SM00345">
    <property type="entry name" value="HTH_GNTR"/>
    <property type="match status" value="1"/>
</dbReference>
<keyword evidence="1" id="KW-0805">Transcription regulation</keyword>
<dbReference type="Gene3D" id="1.10.287.100">
    <property type="match status" value="1"/>
</dbReference>
<keyword evidence="3" id="KW-0804">Transcription</keyword>
<dbReference type="GO" id="GO:0003677">
    <property type="term" value="F:DNA binding"/>
    <property type="evidence" value="ECO:0007669"/>
    <property type="project" value="UniProtKB-KW"/>
</dbReference>
<dbReference type="Gene3D" id="1.10.10.10">
    <property type="entry name" value="Winged helix-like DNA-binding domain superfamily/Winged helix DNA-binding domain"/>
    <property type="match status" value="1"/>
</dbReference>
<dbReference type="Pfam" id="PF00392">
    <property type="entry name" value="GntR"/>
    <property type="match status" value="1"/>
</dbReference>
<name>A0A1H3PVD4_9FIRM</name>
<dbReference type="PROSITE" id="PS50949">
    <property type="entry name" value="HTH_GNTR"/>
    <property type="match status" value="1"/>
</dbReference>
<dbReference type="PANTHER" id="PTHR38445:SF10">
    <property type="entry name" value="GNTR-FAMILY TRANSCRIPTIONAL REGULATOR"/>
    <property type="match status" value="1"/>
</dbReference>
<evidence type="ECO:0000256" key="1">
    <source>
        <dbReference type="ARBA" id="ARBA00023015"/>
    </source>
</evidence>
<dbReference type="InterPro" id="IPR036388">
    <property type="entry name" value="WH-like_DNA-bd_sf"/>
</dbReference>
<dbReference type="InterPro" id="IPR000524">
    <property type="entry name" value="Tscrpt_reg_HTH_GntR"/>
</dbReference>
<dbReference type="GO" id="GO:0003700">
    <property type="term" value="F:DNA-binding transcription factor activity"/>
    <property type="evidence" value="ECO:0007669"/>
    <property type="project" value="InterPro"/>
</dbReference>
<gene>
    <name evidence="5" type="ORF">SAMN05192546_107116</name>
</gene>
<evidence type="ECO:0000256" key="3">
    <source>
        <dbReference type="ARBA" id="ARBA00023163"/>
    </source>
</evidence>
<feature type="domain" description="HTH gntR-type" evidence="4">
    <location>
        <begin position="9"/>
        <end position="77"/>
    </location>
</feature>
<dbReference type="OrthoDB" id="162505at2"/>
<reference evidence="5 6" key="1">
    <citation type="submission" date="2016-10" db="EMBL/GenBank/DDBJ databases">
        <authorList>
            <person name="de Groot N.N."/>
        </authorList>
    </citation>
    <scope>NUCLEOTIDE SEQUENCE [LARGE SCALE GENOMIC DNA]</scope>
    <source>
        <strain evidence="5 6">APO</strain>
    </source>
</reference>
<evidence type="ECO:0000256" key="2">
    <source>
        <dbReference type="ARBA" id="ARBA00023125"/>
    </source>
</evidence>
<dbReference type="RefSeq" id="WP_093314342.1">
    <property type="nucleotide sequence ID" value="NZ_FNPV01000007.1"/>
</dbReference>
<keyword evidence="6" id="KW-1185">Reference proteome</keyword>
<dbReference type="EMBL" id="FNPV01000007">
    <property type="protein sequence ID" value="SDZ04923.1"/>
    <property type="molecule type" value="Genomic_DNA"/>
</dbReference>